<evidence type="ECO:0000313" key="4">
    <source>
        <dbReference type="EMBL" id="VDL45971.1"/>
    </source>
</evidence>
<dbReference type="AlphaFoldDB" id="A0A0R3SH22"/>
<dbReference type="PROSITE" id="PS50005">
    <property type="entry name" value="TPR"/>
    <property type="match status" value="1"/>
</dbReference>
<reference evidence="6" key="1">
    <citation type="submission" date="2017-02" db="UniProtKB">
        <authorList>
            <consortium name="WormBaseParasite"/>
        </authorList>
    </citation>
    <scope>IDENTIFICATION</scope>
</reference>
<sequence>MTDMIYNTRASAKKILKKDTTKSKTTSSDGPDCIDFNQFNASLIVGIELILFANYFILRSLLDTYLEFQSHLRFPIANAVLKMFNQVTMTALEESIQDFLDDLKIYLMQEARKSLSTLAELQQGSGNVPSLGGLNERDFLYFAEEAEFLGSLQNAKYYIEGLFAKYGKTQENLLAAASLYARLGNREEAIVCLKWSLETNPYHIRTLMCLGVLLAELSKLDEAKRILEAASDIEPNDVSVWIILGLFYESINDAWNYERTNVMLKQMKSEIDKNDEIVSQDTDETIPEYVSSSDLINTFDLLLQLHAKSFIDRGLARLLLHIQKYRMLFGNTVNDKGSTDNLRLPKHIPRSTKNYANYMLDLSTYYRLNALFILQSSDHIGRLQEAESELKNSLQVEPESAENWCLMGLLRCLQMDAKAASGCFEMAMQLETWPVQNHRLYRLKLAQCYAEIENMNELEDAKLAFEESNRLNNREAIVWAYLTMICLKTGKALEAEECLKIIDKLGLIDEAIKTELEQIKLEEGKGSE</sequence>
<dbReference type="GO" id="GO:0070062">
    <property type="term" value="C:extracellular exosome"/>
    <property type="evidence" value="ECO:0007669"/>
    <property type="project" value="TreeGrafter"/>
</dbReference>
<dbReference type="Gene3D" id="1.25.40.10">
    <property type="entry name" value="Tetratricopeptide repeat domain"/>
    <property type="match status" value="2"/>
</dbReference>
<dbReference type="InterPro" id="IPR011990">
    <property type="entry name" value="TPR-like_helical_dom_sf"/>
</dbReference>
<reference evidence="4 5" key="2">
    <citation type="submission" date="2018-11" db="EMBL/GenBank/DDBJ databases">
        <authorList>
            <consortium name="Pathogen Informatics"/>
        </authorList>
    </citation>
    <scope>NUCLEOTIDE SEQUENCE [LARGE SCALE GENOMIC DNA]</scope>
</reference>
<keyword evidence="1" id="KW-0677">Repeat</keyword>
<dbReference type="PANTHER" id="PTHR44314">
    <property type="entry name" value="CILIA- AND FLAGELLA-ASSOCIATED PROTEIN 70"/>
    <property type="match status" value="1"/>
</dbReference>
<feature type="repeat" description="TPR" evidence="3">
    <location>
        <begin position="204"/>
        <end position="237"/>
    </location>
</feature>
<dbReference type="STRING" id="6216.A0A0R3SH22"/>
<gene>
    <name evidence="4" type="ORF">HDID_LOCUS4232</name>
</gene>
<evidence type="ECO:0000256" key="2">
    <source>
        <dbReference type="ARBA" id="ARBA00022803"/>
    </source>
</evidence>
<dbReference type="OrthoDB" id="10262375at2759"/>
<dbReference type="GO" id="GO:0060271">
    <property type="term" value="P:cilium assembly"/>
    <property type="evidence" value="ECO:0007669"/>
    <property type="project" value="TreeGrafter"/>
</dbReference>
<protein>
    <submittedName>
        <fullName evidence="6">TPR_REGION domain-containing protein</fullName>
    </submittedName>
</protein>
<name>A0A0R3SH22_HYMDI</name>
<keyword evidence="2 3" id="KW-0802">TPR repeat</keyword>
<dbReference type="PANTHER" id="PTHR44314:SF1">
    <property type="entry name" value="CILIA- AND FLAGELLA-ASSOCIATED PROTEIN 70"/>
    <property type="match status" value="1"/>
</dbReference>
<dbReference type="EMBL" id="UYSG01001542">
    <property type="protein sequence ID" value="VDL45971.1"/>
    <property type="molecule type" value="Genomic_DNA"/>
</dbReference>
<organism evidence="6">
    <name type="scientific">Hymenolepis diminuta</name>
    <name type="common">Rat tapeworm</name>
    <dbReference type="NCBI Taxonomy" id="6216"/>
    <lineage>
        <taxon>Eukaryota</taxon>
        <taxon>Metazoa</taxon>
        <taxon>Spiralia</taxon>
        <taxon>Lophotrochozoa</taxon>
        <taxon>Platyhelminthes</taxon>
        <taxon>Cestoda</taxon>
        <taxon>Eucestoda</taxon>
        <taxon>Cyclophyllidea</taxon>
        <taxon>Hymenolepididae</taxon>
        <taxon>Hymenolepis</taxon>
    </lineage>
</organism>
<evidence type="ECO:0000256" key="3">
    <source>
        <dbReference type="PROSITE-ProRule" id="PRU00339"/>
    </source>
</evidence>
<dbReference type="SUPFAM" id="SSF48452">
    <property type="entry name" value="TPR-like"/>
    <property type="match status" value="2"/>
</dbReference>
<dbReference type="GO" id="GO:0031514">
    <property type="term" value="C:motile cilium"/>
    <property type="evidence" value="ECO:0007669"/>
    <property type="project" value="TreeGrafter"/>
</dbReference>
<dbReference type="InterPro" id="IPR052628">
    <property type="entry name" value="CFAP70"/>
</dbReference>
<evidence type="ECO:0000313" key="5">
    <source>
        <dbReference type="Proteomes" id="UP000274504"/>
    </source>
</evidence>
<proteinExistence type="predicted"/>
<evidence type="ECO:0000313" key="6">
    <source>
        <dbReference type="WBParaSite" id="HDID_0000423401-mRNA-1"/>
    </source>
</evidence>
<dbReference type="Proteomes" id="UP000274504">
    <property type="component" value="Unassembled WGS sequence"/>
</dbReference>
<accession>A0A0R3SH22</accession>
<evidence type="ECO:0000256" key="1">
    <source>
        <dbReference type="ARBA" id="ARBA00022737"/>
    </source>
</evidence>
<dbReference type="GO" id="GO:0003341">
    <property type="term" value="P:cilium movement"/>
    <property type="evidence" value="ECO:0007669"/>
    <property type="project" value="TreeGrafter"/>
</dbReference>
<dbReference type="InterPro" id="IPR019734">
    <property type="entry name" value="TPR_rpt"/>
</dbReference>
<dbReference type="WBParaSite" id="HDID_0000423401-mRNA-1">
    <property type="protein sequence ID" value="HDID_0000423401-mRNA-1"/>
    <property type="gene ID" value="HDID_0000423401"/>
</dbReference>